<accession>A0A2S9N153</accession>
<comment type="caution">
    <text evidence="2">The sequence shown here is derived from an EMBL/GenBank/DDBJ whole genome shotgun (WGS) entry which is preliminary data.</text>
</comment>
<feature type="compositionally biased region" description="Low complexity" evidence="1">
    <location>
        <begin position="55"/>
        <end position="66"/>
    </location>
</feature>
<sequence>MRVNTFGSLKLAPPAARAMLARVRSAKAVQSERSCRIRPKRPCATGDRRPAIAGAGAHAVTAGAAAPQTAQYTSRT</sequence>
<dbReference type="EMBL" id="PVGH01000013">
    <property type="protein sequence ID" value="PRF66101.1"/>
    <property type="molecule type" value="Genomic_DNA"/>
</dbReference>
<organism evidence="2 3">
    <name type="scientific">Burkholderia multivorans</name>
    <dbReference type="NCBI Taxonomy" id="87883"/>
    <lineage>
        <taxon>Bacteria</taxon>
        <taxon>Pseudomonadati</taxon>
        <taxon>Pseudomonadota</taxon>
        <taxon>Betaproteobacteria</taxon>
        <taxon>Burkholderiales</taxon>
        <taxon>Burkholderiaceae</taxon>
        <taxon>Burkholderia</taxon>
        <taxon>Burkholderia cepacia complex</taxon>
    </lineage>
</organism>
<reference evidence="2 3" key="1">
    <citation type="submission" date="2018-03" db="EMBL/GenBank/DDBJ databases">
        <authorList>
            <person name="Keele B.F."/>
        </authorList>
    </citation>
    <scope>NUCLEOTIDE SEQUENCE [LARGE SCALE GENOMIC DNA]</scope>
    <source>
        <strain evidence="2 3">AU19729</strain>
    </source>
</reference>
<evidence type="ECO:0000256" key="1">
    <source>
        <dbReference type="SAM" id="MobiDB-lite"/>
    </source>
</evidence>
<evidence type="ECO:0000313" key="3">
    <source>
        <dbReference type="Proteomes" id="UP000238982"/>
    </source>
</evidence>
<evidence type="ECO:0000313" key="2">
    <source>
        <dbReference type="EMBL" id="PRF66101.1"/>
    </source>
</evidence>
<protein>
    <submittedName>
        <fullName evidence="2">Uncharacterized protein</fullName>
    </submittedName>
</protein>
<gene>
    <name evidence="2" type="ORF">C6Q15_02130</name>
</gene>
<feature type="region of interest" description="Disordered" evidence="1">
    <location>
        <begin position="55"/>
        <end position="76"/>
    </location>
</feature>
<proteinExistence type="predicted"/>
<dbReference type="AlphaFoldDB" id="A0A2S9N153"/>
<dbReference type="Proteomes" id="UP000238982">
    <property type="component" value="Unassembled WGS sequence"/>
</dbReference>
<name>A0A2S9N153_9BURK</name>